<comment type="subcellular location">
    <subcellularLocation>
        <location evidence="1">Cytoplasm</location>
    </subcellularLocation>
</comment>
<proteinExistence type="predicted"/>
<dbReference type="GO" id="GO:0035091">
    <property type="term" value="F:phosphatidylinositol binding"/>
    <property type="evidence" value="ECO:0007669"/>
    <property type="project" value="TreeGrafter"/>
</dbReference>
<dbReference type="PROSITE" id="PS51207">
    <property type="entry name" value="PXA"/>
    <property type="match status" value="1"/>
</dbReference>
<feature type="region of interest" description="Disordered" evidence="3">
    <location>
        <begin position="594"/>
        <end position="616"/>
    </location>
</feature>
<evidence type="ECO:0000256" key="1">
    <source>
        <dbReference type="ARBA" id="ARBA00004496"/>
    </source>
</evidence>
<keyword evidence="4" id="KW-0812">Transmembrane</keyword>
<dbReference type="SMART" id="SM00313">
    <property type="entry name" value="PXA"/>
    <property type="match status" value="1"/>
</dbReference>
<evidence type="ECO:0000259" key="5">
    <source>
        <dbReference type="PROSITE" id="PS51207"/>
    </source>
</evidence>
<dbReference type="PANTHER" id="PTHR22999:SF23">
    <property type="entry name" value="SORTING NEXIN-16"/>
    <property type="match status" value="1"/>
</dbReference>
<feature type="domain" description="PXA" evidence="5">
    <location>
        <begin position="340"/>
        <end position="527"/>
    </location>
</feature>
<comment type="caution">
    <text evidence="6">The sequence shown here is derived from an EMBL/GenBank/DDBJ whole genome shotgun (WGS) entry which is preliminary data.</text>
</comment>
<dbReference type="EMBL" id="LJZO01000069">
    <property type="protein sequence ID" value="ROV88268.1"/>
    <property type="molecule type" value="Genomic_DNA"/>
</dbReference>
<dbReference type="PANTHER" id="PTHR22999">
    <property type="entry name" value="PX SERINE/THREONINE KINASE PXK"/>
    <property type="match status" value="1"/>
</dbReference>
<accession>A0A423VBI0</accession>
<dbReference type="InterPro" id="IPR003114">
    <property type="entry name" value="Phox_assoc"/>
</dbReference>
<dbReference type="OrthoDB" id="5582218at2759"/>
<feature type="transmembrane region" description="Helical" evidence="4">
    <location>
        <begin position="202"/>
        <end position="223"/>
    </location>
</feature>
<keyword evidence="4" id="KW-0472">Membrane</keyword>
<dbReference type="InterPro" id="IPR051837">
    <property type="entry name" value="SortingNexin/PXDomain-PKLike"/>
</dbReference>
<sequence length="843" mass="92444">MAFCIPAGHTTKLSETMLAALTLFFLSLVIALVRGDNTFLLPSKSGINVTEGNQVTIKWTTEWGTVPISLIVFQEDVSIQGWQYQVLLNATIDPGSYVWIPEGIAGLPFSAKFHFRLSQGDGAARQTNEGFNSGALLVVDEVQDTLSTAVTSPTTSASAAQAATFSASLQPDLTSTTAAAPSQTLSHSGNNHLGPASDVSTIIGTVVGVLGFFVAVINLWFVWRKWKNAKQSQSKDQGARLESQSSWRTSFSSEATVTATAATTVQIDPNPRPRAKHSRTISSVSSSSKRRSPRSNPSEFLSDRATAQLIRRVLCPQQANDRNRATLAPVDELLPPLTSRNDVDIQLYAIVAIILRDYVQTWYHRITPDETFVAEIVHIIAHCSRTLEQRLKRVDLESLLFDELPDLLDKHVEAYRASRKPLVRPPLEVDPREIYHSLCPLPHLSPIPRPEKPETIADQADNEAAYRQLLAQGVLAVLLPTEDLKNQCLTSLVGQILSETIIGGIVARKLSEPWMLWTGLTILADVIRRRKTDTSGPRSTVNSAVGRRSTGLSIQGLLWSLVHYLFVFTAFIRAFATTLATCRTLPSRAQTAPALKGDLTRHNDESPATNTSPPYSLELPEEVIKTPVVAFSIWPTISNLLEMDKRMPWLCGSLSMAQWLAIAGPGRVAGFDGVVDRLLSDSIRRHILDPATLPTALRSLRGALYPNNAMGSPTLFPPGSDQELLALRRKCASALWTLVPRSVGRLFLGGTAASWLARCFSSPRRSGPVTINNGGEEVDDGLDHMDHLDAQIITEIETGILDVFSDPYCNKHLMYGVLELVLVRVMPELAEKGVVELWEERLS</sequence>
<dbReference type="Proteomes" id="UP000284375">
    <property type="component" value="Unassembled WGS sequence"/>
</dbReference>
<evidence type="ECO:0000256" key="3">
    <source>
        <dbReference type="SAM" id="MobiDB-lite"/>
    </source>
</evidence>
<dbReference type="GO" id="GO:0005770">
    <property type="term" value="C:late endosome"/>
    <property type="evidence" value="ECO:0007669"/>
    <property type="project" value="TreeGrafter"/>
</dbReference>
<keyword evidence="2" id="KW-0963">Cytoplasm</keyword>
<dbReference type="GO" id="GO:0005769">
    <property type="term" value="C:early endosome"/>
    <property type="evidence" value="ECO:0007669"/>
    <property type="project" value="TreeGrafter"/>
</dbReference>
<evidence type="ECO:0000313" key="6">
    <source>
        <dbReference type="EMBL" id="ROV88268.1"/>
    </source>
</evidence>
<dbReference type="AlphaFoldDB" id="A0A423VBI0"/>
<dbReference type="Pfam" id="PF02194">
    <property type="entry name" value="PXA"/>
    <property type="match status" value="1"/>
</dbReference>
<gene>
    <name evidence="6" type="ORF">VSDG_09049</name>
</gene>
<protein>
    <recommendedName>
        <fullName evidence="5">PXA domain-containing protein</fullName>
    </recommendedName>
</protein>
<name>A0A423VBI0_CYTCH</name>
<dbReference type="GO" id="GO:0045022">
    <property type="term" value="P:early endosome to late endosome transport"/>
    <property type="evidence" value="ECO:0007669"/>
    <property type="project" value="TreeGrafter"/>
</dbReference>
<feature type="transmembrane region" description="Helical" evidence="4">
    <location>
        <begin position="557"/>
        <end position="576"/>
    </location>
</feature>
<evidence type="ECO:0000313" key="7">
    <source>
        <dbReference type="Proteomes" id="UP000284375"/>
    </source>
</evidence>
<evidence type="ECO:0000256" key="2">
    <source>
        <dbReference type="ARBA" id="ARBA00022490"/>
    </source>
</evidence>
<dbReference type="STRING" id="252740.A0A423VBI0"/>
<evidence type="ECO:0000256" key="4">
    <source>
        <dbReference type="SAM" id="Phobius"/>
    </source>
</evidence>
<feature type="region of interest" description="Disordered" evidence="3">
    <location>
        <begin position="260"/>
        <end position="300"/>
    </location>
</feature>
<reference evidence="6 7" key="1">
    <citation type="submission" date="2015-09" db="EMBL/GenBank/DDBJ databases">
        <title>Host preference determinants of Valsa canker pathogens revealed by comparative genomics.</title>
        <authorList>
            <person name="Yin Z."/>
            <person name="Huang L."/>
        </authorList>
    </citation>
    <scope>NUCLEOTIDE SEQUENCE [LARGE SCALE GENOMIC DNA]</scope>
    <source>
        <strain evidence="6 7">YSFL</strain>
    </source>
</reference>
<keyword evidence="4" id="KW-1133">Transmembrane helix</keyword>
<organism evidence="6 7">
    <name type="scientific">Cytospora chrysosperma</name>
    <name type="common">Cytospora canker fungus</name>
    <name type="synonym">Sphaeria chrysosperma</name>
    <dbReference type="NCBI Taxonomy" id="252740"/>
    <lineage>
        <taxon>Eukaryota</taxon>
        <taxon>Fungi</taxon>
        <taxon>Dikarya</taxon>
        <taxon>Ascomycota</taxon>
        <taxon>Pezizomycotina</taxon>
        <taxon>Sordariomycetes</taxon>
        <taxon>Sordariomycetidae</taxon>
        <taxon>Diaporthales</taxon>
        <taxon>Cytosporaceae</taxon>
        <taxon>Cytospora</taxon>
    </lineage>
</organism>
<keyword evidence="7" id="KW-1185">Reference proteome</keyword>